<evidence type="ECO:0000256" key="5">
    <source>
        <dbReference type="ARBA" id="ARBA00022786"/>
    </source>
</evidence>
<proteinExistence type="inferred from homology"/>
<feature type="domain" description="MPN" evidence="10">
    <location>
        <begin position="366"/>
        <end position="494"/>
    </location>
</feature>
<dbReference type="SUPFAM" id="SSF102712">
    <property type="entry name" value="JAB1/MPN domain"/>
    <property type="match status" value="1"/>
</dbReference>
<dbReference type="InterPro" id="IPR037518">
    <property type="entry name" value="MPN"/>
</dbReference>
<feature type="compositionally biased region" description="Polar residues" evidence="9">
    <location>
        <begin position="150"/>
        <end position="159"/>
    </location>
</feature>
<keyword evidence="4" id="KW-0479">Metal-binding</keyword>
<comment type="similarity">
    <text evidence="2">Belongs to the peptidase M67C family.</text>
</comment>
<dbReference type="Proteomes" id="UP001152484">
    <property type="component" value="Unassembled WGS sequence"/>
</dbReference>
<feature type="region of interest" description="Disordered" evidence="9">
    <location>
        <begin position="190"/>
        <end position="214"/>
    </location>
</feature>
<dbReference type="Pfam" id="PF08969">
    <property type="entry name" value="USP8_dimer"/>
    <property type="match status" value="1"/>
</dbReference>
<evidence type="ECO:0000256" key="3">
    <source>
        <dbReference type="ARBA" id="ARBA00022670"/>
    </source>
</evidence>
<dbReference type="GO" id="GO:0061578">
    <property type="term" value="F:K63-linked deubiquitinase activity"/>
    <property type="evidence" value="ECO:0007669"/>
    <property type="project" value="InterPro"/>
</dbReference>
<evidence type="ECO:0000313" key="11">
    <source>
        <dbReference type="EMBL" id="CAH9076355.1"/>
    </source>
</evidence>
<protein>
    <recommendedName>
        <fullName evidence="10">MPN domain-containing protein</fullName>
    </recommendedName>
</protein>
<evidence type="ECO:0000256" key="9">
    <source>
        <dbReference type="SAM" id="MobiDB-lite"/>
    </source>
</evidence>
<sequence>MITRSSYSSGSVNIESSTKKLDVDHHLRLRVYFRLADNVLRQADIFREEGNIIDLYVMLLRFSSLVSETIPCHRDYRLSPQSNRIYLRKKLLDAVAELEDLKPAVQKKIEELSRRSTHQPNKWGNYHQGNLLGHPQDHHLVKKQNFSTCRSKAPSSSTREYLHQGPRSQQQTLAKTGGERFHRLSLSLTRPKEESLTRHSILGPNGLHGQWQPPPTNMGVTYPTNVDLTPVEIPRVNDFQQVKVDGALVGKFGNSYLERLKPESTVPNNDNQVPQVKEYPSLISFETEESSAKKEVTPQPSPLVVLPEGQDLTESPQVLQQPSLLPVLAEVHDLIPKTLPNSPEVEGGLHNSLPNNLVCVEDPLQLHISTALMDTFMKLAKSNTHNNLETCGVLAGSLKNRIFYVTALIIPKQESTSDSCQATNEEEIFEVQDKRSLFSLGWIHTHPTQSCFMSSIDVHTQYAYQIMLPEAVAIVMAPKDTSRSHGIFRLTNPGGMTVIRQCPRRGFHAHDPPVDGSPIYNNCTDVYMSSTLNFDVIDLR</sequence>
<keyword evidence="8" id="KW-0482">Metalloprotease</keyword>
<reference evidence="11" key="1">
    <citation type="submission" date="2022-07" db="EMBL/GenBank/DDBJ databases">
        <authorList>
            <person name="Macas J."/>
            <person name="Novak P."/>
            <person name="Neumann P."/>
        </authorList>
    </citation>
    <scope>NUCLEOTIDE SEQUENCE</scope>
</reference>
<dbReference type="PANTHER" id="PTHR12947:SF19">
    <property type="entry name" value="AMSH-LIKE UBIQUITIN THIOESTERASE 1"/>
    <property type="match status" value="1"/>
</dbReference>
<dbReference type="OrthoDB" id="3640at2759"/>
<gene>
    <name evidence="11" type="ORF">CEURO_LOCUS5802</name>
</gene>
<keyword evidence="5" id="KW-0833">Ubl conjugation pathway</keyword>
<evidence type="ECO:0000259" key="10">
    <source>
        <dbReference type="PROSITE" id="PS50249"/>
    </source>
</evidence>
<dbReference type="InterPro" id="IPR044098">
    <property type="entry name" value="STAMBP/STALP-like_MPN"/>
</dbReference>
<dbReference type="PANTHER" id="PTHR12947">
    <property type="entry name" value="AMSH-LIKE PROTEASE"/>
    <property type="match status" value="1"/>
</dbReference>
<dbReference type="PROSITE" id="PS50249">
    <property type="entry name" value="MPN"/>
    <property type="match status" value="1"/>
</dbReference>
<dbReference type="GO" id="GO:0016020">
    <property type="term" value="C:membrane"/>
    <property type="evidence" value="ECO:0007669"/>
    <property type="project" value="TreeGrafter"/>
</dbReference>
<dbReference type="GO" id="GO:0046872">
    <property type="term" value="F:metal ion binding"/>
    <property type="evidence" value="ECO:0007669"/>
    <property type="project" value="UniProtKB-KW"/>
</dbReference>
<dbReference type="Gene3D" id="3.40.140.10">
    <property type="entry name" value="Cytidine Deaminase, domain 2"/>
    <property type="match status" value="1"/>
</dbReference>
<comment type="caution">
    <text evidence="11">The sequence shown here is derived from an EMBL/GenBank/DDBJ whole genome shotgun (WGS) entry which is preliminary data.</text>
</comment>
<keyword evidence="7" id="KW-0862">Zinc</keyword>
<dbReference type="Pfam" id="PF01398">
    <property type="entry name" value="JAB"/>
    <property type="match status" value="1"/>
</dbReference>
<evidence type="ECO:0000256" key="6">
    <source>
        <dbReference type="ARBA" id="ARBA00022801"/>
    </source>
</evidence>
<keyword evidence="6" id="KW-0378">Hydrolase</keyword>
<dbReference type="InterPro" id="IPR015063">
    <property type="entry name" value="USP8_dimer"/>
</dbReference>
<keyword evidence="12" id="KW-1185">Reference proteome</keyword>
<evidence type="ECO:0000256" key="2">
    <source>
        <dbReference type="ARBA" id="ARBA00010981"/>
    </source>
</evidence>
<name>A0A9P0YUZ0_CUSEU</name>
<evidence type="ECO:0000256" key="4">
    <source>
        <dbReference type="ARBA" id="ARBA00022723"/>
    </source>
</evidence>
<dbReference type="GO" id="GO:0006508">
    <property type="term" value="P:proteolysis"/>
    <property type="evidence" value="ECO:0007669"/>
    <property type="project" value="UniProtKB-KW"/>
</dbReference>
<dbReference type="GO" id="GO:0140492">
    <property type="term" value="F:metal-dependent deubiquitinase activity"/>
    <property type="evidence" value="ECO:0007669"/>
    <property type="project" value="InterPro"/>
</dbReference>
<dbReference type="InterPro" id="IPR000555">
    <property type="entry name" value="JAMM/MPN+_dom"/>
</dbReference>
<evidence type="ECO:0000256" key="1">
    <source>
        <dbReference type="ARBA" id="ARBA00001947"/>
    </source>
</evidence>
<feature type="region of interest" description="Disordered" evidence="9">
    <location>
        <begin position="150"/>
        <end position="178"/>
    </location>
</feature>
<organism evidence="11 12">
    <name type="scientific">Cuscuta europaea</name>
    <name type="common">European dodder</name>
    <dbReference type="NCBI Taxonomy" id="41803"/>
    <lineage>
        <taxon>Eukaryota</taxon>
        <taxon>Viridiplantae</taxon>
        <taxon>Streptophyta</taxon>
        <taxon>Embryophyta</taxon>
        <taxon>Tracheophyta</taxon>
        <taxon>Spermatophyta</taxon>
        <taxon>Magnoliopsida</taxon>
        <taxon>eudicotyledons</taxon>
        <taxon>Gunneridae</taxon>
        <taxon>Pentapetalae</taxon>
        <taxon>asterids</taxon>
        <taxon>lamiids</taxon>
        <taxon>Solanales</taxon>
        <taxon>Convolvulaceae</taxon>
        <taxon>Cuscuteae</taxon>
        <taxon>Cuscuta</taxon>
        <taxon>Cuscuta subgen. Cuscuta</taxon>
    </lineage>
</organism>
<accession>A0A9P0YUZ0</accession>
<dbReference type="AlphaFoldDB" id="A0A9P0YUZ0"/>
<dbReference type="CDD" id="cd08066">
    <property type="entry name" value="MPN_AMSH_like"/>
    <property type="match status" value="1"/>
</dbReference>
<dbReference type="SMART" id="SM00232">
    <property type="entry name" value="JAB_MPN"/>
    <property type="match status" value="1"/>
</dbReference>
<evidence type="ECO:0000313" key="12">
    <source>
        <dbReference type="Proteomes" id="UP001152484"/>
    </source>
</evidence>
<dbReference type="Gene3D" id="1.20.58.80">
    <property type="entry name" value="Phosphotransferase system, lactose/cellobiose-type IIA subunit"/>
    <property type="match status" value="1"/>
</dbReference>
<dbReference type="EMBL" id="CAMAPE010000010">
    <property type="protein sequence ID" value="CAH9076355.1"/>
    <property type="molecule type" value="Genomic_DNA"/>
</dbReference>
<dbReference type="GO" id="GO:0070536">
    <property type="term" value="P:protein K63-linked deubiquitination"/>
    <property type="evidence" value="ECO:0007669"/>
    <property type="project" value="InterPro"/>
</dbReference>
<dbReference type="GO" id="GO:0071108">
    <property type="term" value="P:protein K48-linked deubiquitination"/>
    <property type="evidence" value="ECO:0007669"/>
    <property type="project" value="TreeGrafter"/>
</dbReference>
<evidence type="ECO:0000256" key="8">
    <source>
        <dbReference type="ARBA" id="ARBA00023049"/>
    </source>
</evidence>
<evidence type="ECO:0000256" key="7">
    <source>
        <dbReference type="ARBA" id="ARBA00022833"/>
    </source>
</evidence>
<keyword evidence="3" id="KW-0645">Protease</keyword>
<dbReference type="GO" id="GO:0005768">
    <property type="term" value="C:endosome"/>
    <property type="evidence" value="ECO:0007669"/>
    <property type="project" value="TreeGrafter"/>
</dbReference>
<comment type="cofactor">
    <cofactor evidence="1">
        <name>Zn(2+)</name>
        <dbReference type="ChEBI" id="CHEBI:29105"/>
    </cofactor>
</comment>